<evidence type="ECO:0000256" key="1">
    <source>
        <dbReference type="ARBA" id="ARBA00022801"/>
    </source>
</evidence>
<dbReference type="RefSeq" id="WP_232736471.1">
    <property type="nucleotide sequence ID" value="NZ_CP076459.1"/>
</dbReference>
<dbReference type="SUPFAM" id="SSF63817">
    <property type="entry name" value="Sortase"/>
    <property type="match status" value="1"/>
</dbReference>
<feature type="transmembrane region" description="Helical" evidence="2">
    <location>
        <begin position="129"/>
        <end position="147"/>
    </location>
</feature>
<name>A0A8F1MA89_9BACT</name>
<proteinExistence type="predicted"/>
<dbReference type="Gene3D" id="2.40.260.10">
    <property type="entry name" value="Sortase"/>
    <property type="match status" value="1"/>
</dbReference>
<evidence type="ECO:0000256" key="2">
    <source>
        <dbReference type="SAM" id="Phobius"/>
    </source>
</evidence>
<keyword evidence="2" id="KW-0472">Membrane</keyword>
<dbReference type="InterPro" id="IPR005754">
    <property type="entry name" value="Sortase"/>
</dbReference>
<dbReference type="NCBIfam" id="TIGR01076">
    <property type="entry name" value="sortase_fam"/>
    <property type="match status" value="1"/>
</dbReference>
<evidence type="ECO:0000313" key="4">
    <source>
        <dbReference type="Proteomes" id="UP000677117"/>
    </source>
</evidence>
<evidence type="ECO:0000313" key="3">
    <source>
        <dbReference type="EMBL" id="QWQ31716.1"/>
    </source>
</evidence>
<keyword evidence="4" id="KW-1185">Reference proteome</keyword>
<dbReference type="GO" id="GO:0016787">
    <property type="term" value="F:hydrolase activity"/>
    <property type="evidence" value="ECO:0007669"/>
    <property type="project" value="UniProtKB-KW"/>
</dbReference>
<keyword evidence="2" id="KW-0812">Transmembrane</keyword>
<dbReference type="EMBL" id="CP076459">
    <property type="protein sequence ID" value="QWQ31716.1"/>
    <property type="molecule type" value="Genomic_DNA"/>
</dbReference>
<dbReference type="Pfam" id="PF04203">
    <property type="entry name" value="Sortase"/>
    <property type="match status" value="1"/>
</dbReference>
<sequence>MLITLCGRRQLPKPRFSQSRKLAIPLPQTKPVQSQNSAIHTQVSADQWKQYHSAWQKYYQMYYERYYAGDIAAKNREISRLTKENQNITPVVSEDEPLDPQKAAIKELRSQIQQKVRDSANKVKKSRHFVPAIAGLSVLLVFMFLQYNRVIFGAVAAYTTPGAINPQNIIVDASTDVTVGPEPRIIIPKINVDAPVIYGAASDTKSQSKAMEKGVAHFSIPGASAVPGEVGNAVFAAHSSNDAFAGGDYKFVFAQNEKLVKGDIIYMNYNGKRYTYKITSTEVVMPTEVSKVQIYYR</sequence>
<dbReference type="KEGG" id="mvl:KOY49_01780"/>
<keyword evidence="1" id="KW-0378">Hydrolase</keyword>
<reference evidence="3" key="1">
    <citation type="submission" date="2021-06" db="EMBL/GenBank/DDBJ databases">
        <title>An adapted protocol for Saccharibacteria cultivation: two new species join this phylum of Candidate Phyla Radiations.</title>
        <authorList>
            <person name="Ibrahim A."/>
            <person name="Maatouk M."/>
            <person name="Raoult D."/>
            <person name="Bittar F."/>
        </authorList>
    </citation>
    <scope>NUCLEOTIDE SEQUENCE</scope>
    <source>
        <strain evidence="3">IHU2</strain>
    </source>
</reference>
<organism evidence="3 4">
    <name type="scientific">Candidatus Minimicrobia vallesae</name>
    <dbReference type="NCBI Taxonomy" id="2841264"/>
    <lineage>
        <taxon>Bacteria</taxon>
        <taxon>Candidatus Saccharimonadota</taxon>
        <taxon>Candidatus Saccharimonadota incertae sedis</taxon>
        <taxon>Candidatus Minimicrobia</taxon>
    </lineage>
</organism>
<protein>
    <submittedName>
        <fullName evidence="3">Sortase</fullName>
    </submittedName>
</protein>
<gene>
    <name evidence="3" type="ORF">KOY49_01780</name>
</gene>
<dbReference type="Proteomes" id="UP000677117">
    <property type="component" value="Chromosome"/>
</dbReference>
<keyword evidence="2" id="KW-1133">Transmembrane helix</keyword>
<dbReference type="AlphaFoldDB" id="A0A8F1MA89"/>
<dbReference type="InterPro" id="IPR023365">
    <property type="entry name" value="Sortase_dom-sf"/>
</dbReference>
<accession>A0A8F1MA89</accession>